<keyword evidence="4 12" id="KW-0808">Transferase</keyword>
<dbReference type="GO" id="GO:0005886">
    <property type="term" value="C:plasma membrane"/>
    <property type="evidence" value="ECO:0007669"/>
    <property type="project" value="UniProtKB-SubCell"/>
</dbReference>
<feature type="transmembrane region" description="Helical" evidence="9">
    <location>
        <begin position="389"/>
        <end position="410"/>
    </location>
</feature>
<dbReference type="PANTHER" id="PTHR33908:SF3">
    <property type="entry name" value="UNDECAPRENYL PHOSPHATE-ALPHA-4-AMINO-4-DEOXY-L-ARABINOSE ARABINOSYL TRANSFERASE"/>
    <property type="match status" value="1"/>
</dbReference>
<dbReference type="OrthoDB" id="5241882at2"/>
<dbReference type="InterPro" id="IPR050297">
    <property type="entry name" value="LipidA_mod_glycosyltrf_83"/>
</dbReference>
<protein>
    <submittedName>
        <fullName evidence="12">Glycosyl transferase family 39</fullName>
    </submittedName>
</protein>
<dbReference type="GO" id="GO:0009103">
    <property type="term" value="P:lipopolysaccharide biosynthetic process"/>
    <property type="evidence" value="ECO:0007669"/>
    <property type="project" value="UniProtKB-ARBA"/>
</dbReference>
<organism evidence="12 13">
    <name type="scientific">Spongiactinospora rosea</name>
    <dbReference type="NCBI Taxonomy" id="2248750"/>
    <lineage>
        <taxon>Bacteria</taxon>
        <taxon>Bacillati</taxon>
        <taxon>Actinomycetota</taxon>
        <taxon>Actinomycetes</taxon>
        <taxon>Streptosporangiales</taxon>
        <taxon>Streptosporangiaceae</taxon>
        <taxon>Spongiactinospora</taxon>
    </lineage>
</organism>
<keyword evidence="5 9" id="KW-0812">Transmembrane</keyword>
<feature type="transmembrane region" description="Helical" evidence="9">
    <location>
        <begin position="324"/>
        <end position="342"/>
    </location>
</feature>
<sequence>MGVQPAPPDQPGVALSAATTTGPGLAPGPTSRARALLSRLPPAAVLALATVLYTWGLGRNGHANTYYSAAALSGTQSWKAFFFGALDAGSFITVDKPPLALWVTGLSVRVFGLSSWSLLLPQAAAGVATVWLLHTAVRRSVPGRPGRVAAHLAALVLALTPITVAINRDNNPDPILVLLLTGAACACLAALRDGRIRPLLLCAVLVGLAFNTKMLQAYLVLPAFAGVYLYAAPGSLARRLRALAAAGAALLVSSAWWMTIVDLWPAADRPFVGGSTHNSMWDLVIGYNGLGRFLGAQAGTHHPPAFGGDPGPGRMFNDLVAGQISWLLPFALIALVAGPLILSRVPTAGFPHEGGRRTEPVRAALSLWGGWLVAHLLVFSFTSGVFHPYYTAVMAPAIAALSGIGAVLLWRARTHSRAWACLPPACIALTTAWAFTVLRRTPEFAPWLPWTLAATSTAITAALTLRTLARVGPAWLRVLVPGAAVVVGLGGPAAFAVMPLGAAVSGGNPTAGPEVGPIPGLPPGVLGASRVSKAVGFGGRPGGFEGRVSEGLIAYLKHNQGGATWLAAFGNAQPAAQVILDTGRPALAMGGFLGSDPAMTVERLRDLVAAGRLRYVVPGGGVRAANRGDRGLTQWVEATCAPVDPVEYGERRPPGWPKLEPTPKGRRGDGTRVYRCGG</sequence>
<proteinExistence type="predicted"/>
<keyword evidence="6 9" id="KW-1133">Transmembrane helix</keyword>
<feature type="transmembrane region" description="Helical" evidence="9">
    <location>
        <begin position="243"/>
        <end position="261"/>
    </location>
</feature>
<comment type="caution">
    <text evidence="12">The sequence shown here is derived from an EMBL/GenBank/DDBJ whole genome shotgun (WGS) entry which is preliminary data.</text>
</comment>
<evidence type="ECO:0000259" key="11">
    <source>
        <dbReference type="Pfam" id="PF24878"/>
    </source>
</evidence>
<evidence type="ECO:0000256" key="3">
    <source>
        <dbReference type="ARBA" id="ARBA00022676"/>
    </source>
</evidence>
<evidence type="ECO:0000256" key="7">
    <source>
        <dbReference type="ARBA" id="ARBA00023136"/>
    </source>
</evidence>
<keyword evidence="3" id="KW-0328">Glycosyltransferase</keyword>
<feature type="transmembrane region" description="Helical" evidence="9">
    <location>
        <begin position="40"/>
        <end position="58"/>
    </location>
</feature>
<evidence type="ECO:0000256" key="1">
    <source>
        <dbReference type="ARBA" id="ARBA00004651"/>
    </source>
</evidence>
<dbReference type="Proteomes" id="UP000253303">
    <property type="component" value="Unassembled WGS sequence"/>
</dbReference>
<name>A0A366M234_9ACTN</name>
<dbReference type="Pfam" id="PF13231">
    <property type="entry name" value="PMT_2"/>
    <property type="match status" value="1"/>
</dbReference>
<dbReference type="InterPro" id="IPR056785">
    <property type="entry name" value="YkcA/B-like_C"/>
</dbReference>
<keyword evidence="13" id="KW-1185">Reference proteome</keyword>
<dbReference type="AlphaFoldDB" id="A0A366M234"/>
<dbReference type="GO" id="GO:0010041">
    <property type="term" value="P:response to iron(III) ion"/>
    <property type="evidence" value="ECO:0007669"/>
    <property type="project" value="TreeGrafter"/>
</dbReference>
<feature type="domain" description="Glycosyltransferase RgtA/B/C/D-like" evidence="10">
    <location>
        <begin position="95"/>
        <end position="256"/>
    </location>
</feature>
<feature type="domain" description="Putative mannosyltransferase YkcA/B-like C-terminal" evidence="11">
    <location>
        <begin position="552"/>
        <end position="638"/>
    </location>
</feature>
<evidence type="ECO:0000259" key="10">
    <source>
        <dbReference type="Pfam" id="PF13231"/>
    </source>
</evidence>
<feature type="transmembrane region" description="Helical" evidence="9">
    <location>
        <begin position="417"/>
        <end position="435"/>
    </location>
</feature>
<feature type="transmembrane region" description="Helical" evidence="9">
    <location>
        <begin position="363"/>
        <end position="383"/>
    </location>
</feature>
<evidence type="ECO:0000256" key="6">
    <source>
        <dbReference type="ARBA" id="ARBA00022989"/>
    </source>
</evidence>
<feature type="transmembrane region" description="Helical" evidence="9">
    <location>
        <begin position="447"/>
        <end position="466"/>
    </location>
</feature>
<evidence type="ECO:0000256" key="2">
    <source>
        <dbReference type="ARBA" id="ARBA00022475"/>
    </source>
</evidence>
<evidence type="ECO:0000313" key="13">
    <source>
        <dbReference type="Proteomes" id="UP000253303"/>
    </source>
</evidence>
<comment type="subcellular location">
    <subcellularLocation>
        <location evidence="1">Cell membrane</location>
        <topology evidence="1">Multi-pass membrane protein</topology>
    </subcellularLocation>
</comment>
<evidence type="ECO:0000313" key="12">
    <source>
        <dbReference type="EMBL" id="RBQ19863.1"/>
    </source>
</evidence>
<accession>A0A366M234</accession>
<gene>
    <name evidence="12" type="ORF">DP939_12070</name>
</gene>
<evidence type="ECO:0000256" key="8">
    <source>
        <dbReference type="SAM" id="MobiDB-lite"/>
    </source>
</evidence>
<feature type="compositionally biased region" description="Pro residues" evidence="8">
    <location>
        <begin position="1"/>
        <end position="10"/>
    </location>
</feature>
<keyword evidence="7 9" id="KW-0472">Membrane</keyword>
<evidence type="ECO:0000256" key="5">
    <source>
        <dbReference type="ARBA" id="ARBA00022692"/>
    </source>
</evidence>
<feature type="compositionally biased region" description="Low complexity" evidence="8">
    <location>
        <begin position="14"/>
        <end position="28"/>
    </location>
</feature>
<keyword evidence="2" id="KW-1003">Cell membrane</keyword>
<dbReference type="EMBL" id="QMEY01000004">
    <property type="protein sequence ID" value="RBQ19863.1"/>
    <property type="molecule type" value="Genomic_DNA"/>
</dbReference>
<feature type="region of interest" description="Disordered" evidence="8">
    <location>
        <begin position="1"/>
        <end position="28"/>
    </location>
</feature>
<feature type="transmembrane region" description="Helical" evidence="9">
    <location>
        <begin position="218"/>
        <end position="236"/>
    </location>
</feature>
<feature type="transmembrane region" description="Helical" evidence="9">
    <location>
        <begin position="148"/>
        <end position="168"/>
    </location>
</feature>
<reference evidence="12 13" key="1">
    <citation type="submission" date="2018-06" db="EMBL/GenBank/DDBJ databases">
        <title>Sphaerisporangium craniellae sp. nov., isolated from a marine sponge in the South China Sea.</title>
        <authorList>
            <person name="Li L."/>
        </authorList>
    </citation>
    <scope>NUCLEOTIDE SEQUENCE [LARGE SCALE GENOMIC DNA]</scope>
    <source>
        <strain evidence="12 13">LHW63015</strain>
    </source>
</reference>
<evidence type="ECO:0000256" key="4">
    <source>
        <dbReference type="ARBA" id="ARBA00022679"/>
    </source>
</evidence>
<feature type="transmembrane region" description="Helical" evidence="9">
    <location>
        <begin position="116"/>
        <end position="136"/>
    </location>
</feature>
<dbReference type="Pfam" id="PF24878">
    <property type="entry name" value="YkcB_C"/>
    <property type="match status" value="1"/>
</dbReference>
<feature type="transmembrane region" description="Helical" evidence="9">
    <location>
        <begin position="478"/>
        <end position="500"/>
    </location>
</feature>
<feature type="transmembrane region" description="Helical" evidence="9">
    <location>
        <begin position="174"/>
        <end position="191"/>
    </location>
</feature>
<dbReference type="PANTHER" id="PTHR33908">
    <property type="entry name" value="MANNOSYLTRANSFERASE YKCB-RELATED"/>
    <property type="match status" value="1"/>
</dbReference>
<feature type="region of interest" description="Disordered" evidence="8">
    <location>
        <begin position="646"/>
        <end position="678"/>
    </location>
</feature>
<dbReference type="GO" id="GO:0016763">
    <property type="term" value="F:pentosyltransferase activity"/>
    <property type="evidence" value="ECO:0007669"/>
    <property type="project" value="TreeGrafter"/>
</dbReference>
<dbReference type="InterPro" id="IPR038731">
    <property type="entry name" value="RgtA/B/C-like"/>
</dbReference>
<feature type="compositionally biased region" description="Basic and acidic residues" evidence="8">
    <location>
        <begin position="661"/>
        <end position="672"/>
    </location>
</feature>
<evidence type="ECO:0000256" key="9">
    <source>
        <dbReference type="SAM" id="Phobius"/>
    </source>
</evidence>